<protein>
    <submittedName>
        <fullName evidence="2">Uncharacterized protein</fullName>
    </submittedName>
</protein>
<keyword evidence="3" id="KW-1185">Reference proteome</keyword>
<organism evidence="2 3">
    <name type="scientific">Colocasia esculenta</name>
    <name type="common">Wild taro</name>
    <name type="synonym">Arum esculentum</name>
    <dbReference type="NCBI Taxonomy" id="4460"/>
    <lineage>
        <taxon>Eukaryota</taxon>
        <taxon>Viridiplantae</taxon>
        <taxon>Streptophyta</taxon>
        <taxon>Embryophyta</taxon>
        <taxon>Tracheophyta</taxon>
        <taxon>Spermatophyta</taxon>
        <taxon>Magnoliopsida</taxon>
        <taxon>Liliopsida</taxon>
        <taxon>Araceae</taxon>
        <taxon>Aroideae</taxon>
        <taxon>Colocasieae</taxon>
        <taxon>Colocasia</taxon>
    </lineage>
</organism>
<accession>A0A843VAU5</accession>
<name>A0A843VAU5_COLES</name>
<dbReference type="AlphaFoldDB" id="A0A843VAU5"/>
<feature type="region of interest" description="Disordered" evidence="1">
    <location>
        <begin position="1"/>
        <end position="30"/>
    </location>
</feature>
<evidence type="ECO:0000256" key="1">
    <source>
        <dbReference type="SAM" id="MobiDB-lite"/>
    </source>
</evidence>
<reference evidence="2" key="1">
    <citation type="submission" date="2017-07" db="EMBL/GenBank/DDBJ databases">
        <title>Taro Niue Genome Assembly and Annotation.</title>
        <authorList>
            <person name="Atibalentja N."/>
            <person name="Keating K."/>
            <person name="Fields C.J."/>
        </authorList>
    </citation>
    <scope>NUCLEOTIDE SEQUENCE</scope>
    <source>
        <strain evidence="2">Niue_2</strain>
        <tissue evidence="2">Leaf</tissue>
    </source>
</reference>
<comment type="caution">
    <text evidence="2">The sequence shown here is derived from an EMBL/GenBank/DDBJ whole genome shotgun (WGS) entry which is preliminary data.</text>
</comment>
<proteinExistence type="predicted"/>
<sequence>MDEKDEKPPSDQIEPSTVDKDSPSVSFDPSRSIWTSESSSSVMAFSILIALNFLPSRPWDPVNQAVVVSIAGHGITSEESRNGFVGLTEFVVFHRNGREQKGREGDWVHACYWRHSR</sequence>
<dbReference type="Proteomes" id="UP000652761">
    <property type="component" value="Unassembled WGS sequence"/>
</dbReference>
<gene>
    <name evidence="2" type="ORF">Taro_025676</name>
</gene>
<evidence type="ECO:0000313" key="2">
    <source>
        <dbReference type="EMBL" id="MQL93035.1"/>
    </source>
</evidence>
<evidence type="ECO:0000313" key="3">
    <source>
        <dbReference type="Proteomes" id="UP000652761"/>
    </source>
</evidence>
<dbReference type="EMBL" id="NMUH01001510">
    <property type="protein sequence ID" value="MQL93035.1"/>
    <property type="molecule type" value="Genomic_DNA"/>
</dbReference>